<dbReference type="InterPro" id="IPR011128">
    <property type="entry name" value="G3P_DH_NAD-dep_N"/>
</dbReference>
<gene>
    <name evidence="12" type="ORF">FJR74_01570</name>
</gene>
<dbReference type="InterPro" id="IPR006168">
    <property type="entry name" value="G3P_DH_NAD-dep"/>
</dbReference>
<dbReference type="InterPro" id="IPR006109">
    <property type="entry name" value="G3P_DH_NAD-dep_C"/>
</dbReference>
<keyword evidence="7" id="KW-1208">Phospholipid metabolism</keyword>
<dbReference type="SUPFAM" id="SSF48179">
    <property type="entry name" value="6-phosphogluconate dehydrogenase C-terminal domain-like"/>
    <property type="match status" value="1"/>
</dbReference>
<dbReference type="EC" id="1.1.1.94" evidence="9"/>
<evidence type="ECO:0000256" key="6">
    <source>
        <dbReference type="ARBA" id="ARBA00023209"/>
    </source>
</evidence>
<dbReference type="GO" id="GO:0047952">
    <property type="term" value="F:glycerol-3-phosphate dehydrogenase [NAD(P)+] activity"/>
    <property type="evidence" value="ECO:0007669"/>
    <property type="project" value="UniProtKB-EC"/>
</dbReference>
<dbReference type="PANTHER" id="PTHR11728">
    <property type="entry name" value="GLYCEROL-3-PHOSPHATE DEHYDROGENASE"/>
    <property type="match status" value="1"/>
</dbReference>
<dbReference type="Pfam" id="PF07479">
    <property type="entry name" value="NAD_Gly3P_dh_C"/>
    <property type="match status" value="1"/>
</dbReference>
<protein>
    <recommendedName>
        <fullName evidence="9">Glycerol-3-phosphate dehydrogenase</fullName>
        <ecNumber evidence="9">1.1.1.94</ecNumber>
    </recommendedName>
</protein>
<comment type="caution">
    <text evidence="12">The sequence shown here is derived from an EMBL/GenBank/DDBJ whole genome shotgun (WGS) entry which is preliminary data.</text>
</comment>
<reference evidence="12" key="1">
    <citation type="submission" date="2019-06" db="EMBL/GenBank/DDBJ databases">
        <title>Mycoplasma neophronis type strain whole genome sequence.</title>
        <authorList>
            <person name="Spergser J."/>
        </authorList>
    </citation>
    <scope>NUCLEOTIDE SEQUENCE [LARGE SCALE GENOMIC DNA]</scope>
    <source>
        <strain evidence="12">DSM 24097</strain>
    </source>
</reference>
<feature type="domain" description="Glycerol-3-phosphate dehydrogenase NAD-dependent C-terminal" evidence="11">
    <location>
        <begin position="182"/>
        <end position="319"/>
    </location>
</feature>
<dbReference type="PIRSF" id="PIRSF000114">
    <property type="entry name" value="Glycerol-3-P_dh"/>
    <property type="match status" value="1"/>
</dbReference>
<proteinExistence type="inferred from homology"/>
<feature type="domain" description="Glycerol-3-phosphate dehydrogenase NAD-dependent N-terminal" evidence="10">
    <location>
        <begin position="4"/>
        <end position="161"/>
    </location>
</feature>
<evidence type="ECO:0000259" key="10">
    <source>
        <dbReference type="Pfam" id="PF01210"/>
    </source>
</evidence>
<dbReference type="Pfam" id="PF01210">
    <property type="entry name" value="NAD_Gly3P_dh_N"/>
    <property type="match status" value="1"/>
</dbReference>
<keyword evidence="5" id="KW-0443">Lipid metabolism</keyword>
<comment type="similarity">
    <text evidence="1 8">Belongs to the NAD-dependent glycerol-3-phosphate dehydrogenase family.</text>
</comment>
<dbReference type="Gene3D" id="3.40.50.720">
    <property type="entry name" value="NAD(P)-binding Rossmann-like Domain"/>
    <property type="match status" value="1"/>
</dbReference>
<evidence type="ECO:0000256" key="5">
    <source>
        <dbReference type="ARBA" id="ARBA00023098"/>
    </source>
</evidence>
<keyword evidence="6" id="KW-0594">Phospholipid biosynthesis</keyword>
<sequence>MKNKIAILGSGAMGTACATVLANNNHDIIIYGIDLKELSDLEKGCNTKYFSDQIKIPSFTTTTDLSAAIKDVDYILFAIPTKFLPSVFELVINKLEKKVIIINVAKGFWPESNISVHEKMDSLTKLNKNVKGIVSLIGPSFALDIVNRNITLVDAVSYDLELANDIQNLFSNDYFRVYSQTDVKGAEAGAIFKNIIAIASGMLDALGYSTNTQIALLTRSIVEMKEFTKFIGGNIETNNGLTGLGDLMLTALSDKSRNYTYGKNFFNKDFDANKLTIEGLKSIEVVYNQYIKNKTLDLPIIESIYKIIYLKNDPNEIIKTLMKRPLKTE</sequence>
<comment type="catalytic activity">
    <reaction evidence="9">
        <text>sn-glycerol 3-phosphate + NADP(+) = dihydroxyacetone phosphate + NADPH + H(+)</text>
        <dbReference type="Rhea" id="RHEA:11096"/>
        <dbReference type="ChEBI" id="CHEBI:15378"/>
        <dbReference type="ChEBI" id="CHEBI:57597"/>
        <dbReference type="ChEBI" id="CHEBI:57642"/>
        <dbReference type="ChEBI" id="CHEBI:57783"/>
        <dbReference type="ChEBI" id="CHEBI:58349"/>
        <dbReference type="EC" id="1.1.1.94"/>
    </reaction>
</comment>
<keyword evidence="2" id="KW-0444">Lipid biosynthesis</keyword>
<dbReference type="PROSITE" id="PS00957">
    <property type="entry name" value="NAD_G3PDH"/>
    <property type="match status" value="1"/>
</dbReference>
<evidence type="ECO:0000313" key="12">
    <source>
        <dbReference type="EMBL" id="TPR54110.1"/>
    </source>
</evidence>
<dbReference type="RefSeq" id="WP_140914799.1">
    <property type="nucleotide sequence ID" value="NZ_VHHP01000003.1"/>
</dbReference>
<evidence type="ECO:0000256" key="1">
    <source>
        <dbReference type="ARBA" id="ARBA00011009"/>
    </source>
</evidence>
<dbReference type="PRINTS" id="PR00077">
    <property type="entry name" value="GPDHDRGNASE"/>
</dbReference>
<dbReference type="Proteomes" id="UP000316851">
    <property type="component" value="Unassembled WGS sequence"/>
</dbReference>
<keyword evidence="3 8" id="KW-0560">Oxidoreductase</keyword>
<keyword evidence="4 8" id="KW-0520">NAD</keyword>
<dbReference type="InterPro" id="IPR036291">
    <property type="entry name" value="NAD(P)-bd_dom_sf"/>
</dbReference>
<evidence type="ECO:0000313" key="13">
    <source>
        <dbReference type="Proteomes" id="UP000316851"/>
    </source>
</evidence>
<evidence type="ECO:0000256" key="4">
    <source>
        <dbReference type="ARBA" id="ARBA00023027"/>
    </source>
</evidence>
<keyword evidence="13" id="KW-1185">Reference proteome</keyword>
<dbReference type="SUPFAM" id="SSF51735">
    <property type="entry name" value="NAD(P)-binding Rossmann-fold domains"/>
    <property type="match status" value="1"/>
</dbReference>
<accession>A0ABY2Z280</accession>
<evidence type="ECO:0000259" key="11">
    <source>
        <dbReference type="Pfam" id="PF07479"/>
    </source>
</evidence>
<dbReference type="PANTHER" id="PTHR11728:SF1">
    <property type="entry name" value="GLYCEROL-3-PHOSPHATE DEHYDROGENASE [NAD(+)] 2, CHLOROPLASTIC"/>
    <property type="match status" value="1"/>
</dbReference>
<evidence type="ECO:0000256" key="3">
    <source>
        <dbReference type="ARBA" id="ARBA00023002"/>
    </source>
</evidence>
<dbReference type="InterPro" id="IPR013328">
    <property type="entry name" value="6PGD_dom2"/>
</dbReference>
<dbReference type="InterPro" id="IPR008927">
    <property type="entry name" value="6-PGluconate_DH-like_C_sf"/>
</dbReference>
<organism evidence="12 13">
    <name type="scientific">Metamycoplasma neophronis</name>
    <dbReference type="NCBI Taxonomy" id="872983"/>
    <lineage>
        <taxon>Bacteria</taxon>
        <taxon>Bacillati</taxon>
        <taxon>Mycoplasmatota</taxon>
        <taxon>Mycoplasmoidales</taxon>
        <taxon>Metamycoplasmataceae</taxon>
        <taxon>Metamycoplasma</taxon>
    </lineage>
</organism>
<name>A0ABY2Z280_9BACT</name>
<dbReference type="NCBIfam" id="NF000940">
    <property type="entry name" value="PRK00094.1-2"/>
    <property type="match status" value="1"/>
</dbReference>
<dbReference type="PROSITE" id="PS51257">
    <property type="entry name" value="PROKAR_LIPOPROTEIN"/>
    <property type="match status" value="1"/>
</dbReference>
<evidence type="ECO:0000256" key="2">
    <source>
        <dbReference type="ARBA" id="ARBA00022516"/>
    </source>
</evidence>
<dbReference type="Gene3D" id="1.10.1040.10">
    <property type="entry name" value="N-(1-d-carboxylethyl)-l-norvaline Dehydrogenase, domain 2"/>
    <property type="match status" value="1"/>
</dbReference>
<evidence type="ECO:0000256" key="9">
    <source>
        <dbReference type="RuleBase" id="RU000439"/>
    </source>
</evidence>
<evidence type="ECO:0000256" key="8">
    <source>
        <dbReference type="RuleBase" id="RU000437"/>
    </source>
</evidence>
<dbReference type="EMBL" id="VHHP01000003">
    <property type="protein sequence ID" value="TPR54110.1"/>
    <property type="molecule type" value="Genomic_DNA"/>
</dbReference>
<evidence type="ECO:0000256" key="7">
    <source>
        <dbReference type="ARBA" id="ARBA00023264"/>
    </source>
</evidence>